<sequence length="110" mass="13060">MTKYKECFKRMLEANKELFDSFKKLHDQYALDEEKWQDKFNQEGEKVLTLIHEWENKLCNQSEKAGYGNYTTNLAEKFQAEVKRLFPMIDHIGIIAKKPSPFVLKKINLS</sequence>
<dbReference type="AlphaFoldDB" id="A0A1F8CL71"/>
<dbReference type="EMBL" id="MGHS01000008">
    <property type="protein sequence ID" value="OGM77103.1"/>
    <property type="molecule type" value="Genomic_DNA"/>
</dbReference>
<gene>
    <name evidence="1" type="ORF">A2210_01325</name>
</gene>
<proteinExistence type="predicted"/>
<name>A0A1F8CL71_9BACT</name>
<reference evidence="1 2" key="1">
    <citation type="journal article" date="2016" name="Nat. Commun.">
        <title>Thousands of microbial genomes shed light on interconnected biogeochemical processes in an aquifer system.</title>
        <authorList>
            <person name="Anantharaman K."/>
            <person name="Brown C.T."/>
            <person name="Hug L.A."/>
            <person name="Sharon I."/>
            <person name="Castelle C.J."/>
            <person name="Probst A.J."/>
            <person name="Thomas B.C."/>
            <person name="Singh A."/>
            <person name="Wilkins M.J."/>
            <person name="Karaoz U."/>
            <person name="Brodie E.L."/>
            <person name="Williams K.H."/>
            <person name="Hubbard S.S."/>
            <person name="Banfield J.F."/>
        </authorList>
    </citation>
    <scope>NUCLEOTIDE SEQUENCE [LARGE SCALE GENOMIC DNA]</scope>
</reference>
<accession>A0A1F8CL71</accession>
<organism evidence="1 2">
    <name type="scientific">Candidatus Woesebacteria bacterium RIFOXYA1_FULL_40_18</name>
    <dbReference type="NCBI Taxonomy" id="1802532"/>
    <lineage>
        <taxon>Bacteria</taxon>
        <taxon>Candidatus Woeseibacteriota</taxon>
    </lineage>
</organism>
<dbReference type="Proteomes" id="UP000177855">
    <property type="component" value="Unassembled WGS sequence"/>
</dbReference>
<comment type="caution">
    <text evidence="1">The sequence shown here is derived from an EMBL/GenBank/DDBJ whole genome shotgun (WGS) entry which is preliminary data.</text>
</comment>
<evidence type="ECO:0000313" key="2">
    <source>
        <dbReference type="Proteomes" id="UP000177855"/>
    </source>
</evidence>
<protein>
    <submittedName>
        <fullName evidence="1">Uncharacterized protein</fullName>
    </submittedName>
</protein>
<evidence type="ECO:0000313" key="1">
    <source>
        <dbReference type="EMBL" id="OGM77103.1"/>
    </source>
</evidence>